<dbReference type="CDD" id="cd01014">
    <property type="entry name" value="nicotinamidase_related"/>
    <property type="match status" value="1"/>
</dbReference>
<evidence type="ECO:0000313" key="4">
    <source>
        <dbReference type="Proteomes" id="UP000308891"/>
    </source>
</evidence>
<dbReference type="PANTHER" id="PTHR43540">
    <property type="entry name" value="PEROXYUREIDOACRYLATE/UREIDOACRYLATE AMIDOHYDROLASE-RELATED"/>
    <property type="match status" value="1"/>
</dbReference>
<protein>
    <submittedName>
        <fullName evidence="3">Cysteine hydrolase</fullName>
    </submittedName>
</protein>
<gene>
    <name evidence="3" type="ORF">E5K04_03740</name>
</gene>
<dbReference type="GO" id="GO:0016787">
    <property type="term" value="F:hydrolase activity"/>
    <property type="evidence" value="ECO:0007669"/>
    <property type="project" value="UniProtKB-KW"/>
</dbReference>
<dbReference type="RefSeq" id="WP_136551568.1">
    <property type="nucleotide sequence ID" value="NZ_STGJ01000002.1"/>
</dbReference>
<proteinExistence type="predicted"/>
<reference evidence="3 4" key="1">
    <citation type="submission" date="2019-04" db="EMBL/GenBank/DDBJ databases">
        <title>Crenobacter sp. nov.</title>
        <authorList>
            <person name="Shi S."/>
        </authorList>
    </citation>
    <scope>NUCLEOTIDE SEQUENCE [LARGE SCALE GENOMIC DNA]</scope>
    <source>
        <strain evidence="3 4">GY 70310</strain>
    </source>
</reference>
<dbReference type="PANTHER" id="PTHR43540:SF14">
    <property type="entry name" value="ISOCHORISMATASE"/>
    <property type="match status" value="1"/>
</dbReference>
<accession>A0A4T0V3P5</accession>
<dbReference type="InterPro" id="IPR036380">
    <property type="entry name" value="Isochorismatase-like_sf"/>
</dbReference>
<dbReference type="Pfam" id="PF00857">
    <property type="entry name" value="Isochorismatase"/>
    <property type="match status" value="1"/>
</dbReference>
<dbReference type="EMBL" id="STGJ01000002">
    <property type="protein sequence ID" value="TIC86222.1"/>
    <property type="molecule type" value="Genomic_DNA"/>
</dbReference>
<evidence type="ECO:0000259" key="2">
    <source>
        <dbReference type="Pfam" id="PF00857"/>
    </source>
</evidence>
<dbReference type="InterPro" id="IPR050272">
    <property type="entry name" value="Isochorismatase-like_hydrls"/>
</dbReference>
<name>A0A4T0V3P5_9NEIS</name>
<dbReference type="AlphaFoldDB" id="A0A4T0V3P5"/>
<comment type="caution">
    <text evidence="3">The sequence shown here is derived from an EMBL/GenBank/DDBJ whole genome shotgun (WGS) entry which is preliminary data.</text>
</comment>
<keyword evidence="4" id="KW-1185">Reference proteome</keyword>
<keyword evidence="1 3" id="KW-0378">Hydrolase</keyword>
<dbReference type="SUPFAM" id="SSF52499">
    <property type="entry name" value="Isochorismatase-like hydrolases"/>
    <property type="match status" value="1"/>
</dbReference>
<dbReference type="InterPro" id="IPR000868">
    <property type="entry name" value="Isochorismatase-like_dom"/>
</dbReference>
<evidence type="ECO:0000313" key="3">
    <source>
        <dbReference type="EMBL" id="TIC86222.1"/>
    </source>
</evidence>
<organism evidence="3 4">
    <name type="scientific">Crenobacter intestini</name>
    <dbReference type="NCBI Taxonomy" id="2563443"/>
    <lineage>
        <taxon>Bacteria</taxon>
        <taxon>Pseudomonadati</taxon>
        <taxon>Pseudomonadota</taxon>
        <taxon>Betaproteobacteria</taxon>
        <taxon>Neisseriales</taxon>
        <taxon>Neisseriaceae</taxon>
        <taxon>Crenobacter</taxon>
    </lineage>
</organism>
<dbReference type="OrthoDB" id="5360912at2"/>
<dbReference type="Gene3D" id="3.40.50.850">
    <property type="entry name" value="Isochorismatase-like"/>
    <property type="match status" value="1"/>
</dbReference>
<sequence>MPTPPRAALLIIDVQQGLIAGPPPATRVMSLLAQLNAAIALARTRAMPVLFVQHDGPAGSLLAPGSDAWQLHGALAREATDTVVHKTAADAFCRTALKATLDEMSVDSLWIAGYASDFCVDSTVRSAAMQGYAVTVVADAHAGKDRPHVGGDALIEHCNWVWANLDTPGAPVRVLPVAGLTA</sequence>
<feature type="domain" description="Isochorismatase-like" evidence="2">
    <location>
        <begin position="7"/>
        <end position="146"/>
    </location>
</feature>
<dbReference type="Proteomes" id="UP000308891">
    <property type="component" value="Unassembled WGS sequence"/>
</dbReference>
<evidence type="ECO:0000256" key="1">
    <source>
        <dbReference type="ARBA" id="ARBA00022801"/>
    </source>
</evidence>